<evidence type="ECO:0000256" key="1">
    <source>
        <dbReference type="SAM" id="MobiDB-lite"/>
    </source>
</evidence>
<dbReference type="Gramene" id="HORVU.MOREX.r3.3HG0305960.1">
    <property type="protein sequence ID" value="HORVU.MOREX.r3.3HG0305960.1"/>
    <property type="gene ID" value="HORVU.MOREX.r3.3HG0305960"/>
</dbReference>
<gene>
    <name evidence="3" type="primary">LOC123445068</name>
</gene>
<sequence>MYPGCTQATKHALTKAKIQSKGERAMESGGAQEVVSSMALRSGRTLGGDNPVEEKRRGVGGGRAKAVSSSVTLRRRKRDDPNEEKGSGAERGGAQAVVSSMAPRSMVALGADGRPLDGVMRAELLWKLKHGDGSIYRSNGYWAKVYRLHDTSETCLEPMMMTVPYDSCMPNWRVCGRHAYCGMMQIFSLKLANTSYVGDPVELCGYVAVRDLLNPMRNYVFNRTRDDPFIVGHDGLIQLSGPKRGIRMKSTVVIEFDLKIKTGGEEGDDLELIDGVAPFSDRGTSHAILMTGRLDGDCGSVDITYAFLEQASEATVQVGILEIKQGSSLNLSLVGSYTSPSYTAHGKIQLFDGVIASEASELTRAVVAVAQDAKLVVTLKLSQKGGRDIYRCDLFRVEKHGTQSLTFRFGLVTVEVMVTWSTMDIPYSRLGPNCFRYEFQASEGFEFDD</sequence>
<dbReference type="Proteomes" id="UP000011116">
    <property type="component" value="Chromosome 3H"/>
</dbReference>
<dbReference type="Pfam" id="PF20241">
    <property type="entry name" value="DUF6598"/>
    <property type="match status" value="1"/>
</dbReference>
<dbReference type="GeneID" id="123445068"/>
<feature type="compositionally biased region" description="Basic and acidic residues" evidence="1">
    <location>
        <begin position="78"/>
        <end position="88"/>
    </location>
</feature>
<proteinExistence type="predicted"/>
<dbReference type="InterPro" id="IPR046533">
    <property type="entry name" value="DUF6598"/>
</dbReference>
<evidence type="ECO:0000259" key="2">
    <source>
        <dbReference type="Pfam" id="PF20241"/>
    </source>
</evidence>
<dbReference type="EnsemblPlants" id="HORVU.MOREX.r3.3HG0305960.1">
    <property type="protein sequence ID" value="HORVU.MOREX.r3.3HG0305960.1"/>
    <property type="gene ID" value="HORVU.MOREX.r3.3HG0305960"/>
</dbReference>
<dbReference type="KEGG" id="hvg:123445068"/>
<dbReference type="AlphaFoldDB" id="A0A8I6XA65"/>
<dbReference type="PANTHER" id="PTHR33065:SF72">
    <property type="entry name" value="DUF6598 DOMAIN-CONTAINING PROTEIN"/>
    <property type="match status" value="1"/>
</dbReference>
<evidence type="ECO:0000313" key="4">
    <source>
        <dbReference type="Proteomes" id="UP000011116"/>
    </source>
</evidence>
<dbReference type="PANTHER" id="PTHR33065">
    <property type="entry name" value="OS07G0486400 PROTEIN"/>
    <property type="match status" value="1"/>
</dbReference>
<dbReference type="RefSeq" id="XP_044977929.1">
    <property type="nucleotide sequence ID" value="XM_045121994.1"/>
</dbReference>
<protein>
    <recommendedName>
        <fullName evidence="2">DUF6598 domain-containing protein</fullName>
    </recommendedName>
</protein>
<accession>A0A8I6XA65</accession>
<reference evidence="3" key="3">
    <citation type="submission" date="2022-01" db="UniProtKB">
        <authorList>
            <consortium name="EnsemblPlants"/>
        </authorList>
    </citation>
    <scope>IDENTIFICATION</scope>
    <source>
        <strain evidence="3">subsp. vulgare</strain>
    </source>
</reference>
<organism evidence="3 4">
    <name type="scientific">Hordeum vulgare subsp. vulgare</name>
    <name type="common">Domesticated barley</name>
    <dbReference type="NCBI Taxonomy" id="112509"/>
    <lineage>
        <taxon>Eukaryota</taxon>
        <taxon>Viridiplantae</taxon>
        <taxon>Streptophyta</taxon>
        <taxon>Embryophyta</taxon>
        <taxon>Tracheophyta</taxon>
        <taxon>Spermatophyta</taxon>
        <taxon>Magnoliopsida</taxon>
        <taxon>Liliopsida</taxon>
        <taxon>Poales</taxon>
        <taxon>Poaceae</taxon>
        <taxon>BOP clade</taxon>
        <taxon>Pooideae</taxon>
        <taxon>Triticodae</taxon>
        <taxon>Triticeae</taxon>
        <taxon>Hordeinae</taxon>
        <taxon>Hordeum</taxon>
    </lineage>
</organism>
<keyword evidence="4" id="KW-1185">Reference proteome</keyword>
<dbReference type="OrthoDB" id="631395at2759"/>
<reference evidence="3" key="2">
    <citation type="submission" date="2020-10" db="EMBL/GenBank/DDBJ databases">
        <authorList>
            <person name="Scholz U."/>
            <person name="Mascher M."/>
            <person name="Fiebig A."/>
        </authorList>
    </citation>
    <scope>NUCLEOTIDE SEQUENCE [LARGE SCALE GENOMIC DNA]</scope>
    <source>
        <strain evidence="3">cv. Morex</strain>
    </source>
</reference>
<feature type="domain" description="DUF6598" evidence="2">
    <location>
        <begin position="183"/>
        <end position="418"/>
    </location>
</feature>
<evidence type="ECO:0000313" key="3">
    <source>
        <dbReference type="EnsemblPlants" id="HORVU.MOREX.r3.3HG0305960.1"/>
    </source>
</evidence>
<reference evidence="4" key="1">
    <citation type="journal article" date="2012" name="Nature">
        <title>A physical, genetic and functional sequence assembly of the barley genome.</title>
        <authorList>
            <consortium name="The International Barley Genome Sequencing Consortium"/>
            <person name="Mayer K.F."/>
            <person name="Waugh R."/>
            <person name="Brown J.W."/>
            <person name="Schulman A."/>
            <person name="Langridge P."/>
            <person name="Platzer M."/>
            <person name="Fincher G.B."/>
            <person name="Muehlbauer G.J."/>
            <person name="Sato K."/>
            <person name="Close T.J."/>
            <person name="Wise R.P."/>
            <person name="Stein N."/>
        </authorList>
    </citation>
    <scope>NUCLEOTIDE SEQUENCE [LARGE SCALE GENOMIC DNA]</scope>
    <source>
        <strain evidence="4">cv. Morex</strain>
    </source>
</reference>
<feature type="region of interest" description="Disordered" evidence="1">
    <location>
        <begin position="1"/>
        <end position="98"/>
    </location>
</feature>
<name>A0A8I6XA65_HORVV</name>